<dbReference type="Gene3D" id="3.40.50.200">
    <property type="entry name" value="Peptidase S8/S53 domain"/>
    <property type="match status" value="1"/>
</dbReference>
<name>A0A150XV86_9BACT</name>
<dbReference type="InterPro" id="IPR050131">
    <property type="entry name" value="Peptidase_S8_subtilisin-like"/>
</dbReference>
<evidence type="ECO:0000256" key="3">
    <source>
        <dbReference type="ARBA" id="ARBA00022801"/>
    </source>
</evidence>
<comment type="similarity">
    <text evidence="1 5">Belongs to the peptidase S8 family.</text>
</comment>
<dbReference type="PRINTS" id="PR00723">
    <property type="entry name" value="SUBTILISIN"/>
</dbReference>
<evidence type="ECO:0000313" key="8">
    <source>
        <dbReference type="Proteomes" id="UP000075615"/>
    </source>
</evidence>
<evidence type="ECO:0000259" key="6">
    <source>
        <dbReference type="Pfam" id="PF00082"/>
    </source>
</evidence>
<dbReference type="EMBL" id="LRDB01000003">
    <property type="protein sequence ID" value="KYG82554.1"/>
    <property type="molecule type" value="Genomic_DNA"/>
</dbReference>
<keyword evidence="3 5" id="KW-0378">Hydrolase</keyword>
<dbReference type="SUPFAM" id="SSF52743">
    <property type="entry name" value="Subtilisin-like"/>
    <property type="match status" value="1"/>
</dbReference>
<dbReference type="InterPro" id="IPR000209">
    <property type="entry name" value="Peptidase_S8/S53_dom"/>
</dbReference>
<dbReference type="Proteomes" id="UP000075615">
    <property type="component" value="Unassembled WGS sequence"/>
</dbReference>
<sequence>MKVKATQEVHIRAKEPWVKPGNKKGVLYPGFEVEVINVINTNAQVINGNGTWYQDKNGDYLWSGGFSQINEPDKNPAINSDIPHFKASDQFPNLREVLSYKKAISNWWIKDYGIAEIWEKYETLGSGCNIMVLDTGYALGHPLGSDELISGWNYEGDNSDFNDDVGHGSKVISVINSCHPDLLGVAPGASLYAAKGSEQGPVFYMDALEKAASSKDIDIISISYDYPKRIYQNHRGRFMSAIQSNASKLILASSGNYGPDKEFVVYPAEFQEVISVGSVGQSRNKSGFNNSAGLTEIYAPGENLSLLGNSSKTHFVVDSGTSFSTPYVVGLLALLISYVKRESPGIEINVLDLRSMILDNSDPEFGKGNPGIINPKKTFEALINRLSQL</sequence>
<dbReference type="InterPro" id="IPR036852">
    <property type="entry name" value="Peptidase_S8/S53_dom_sf"/>
</dbReference>
<feature type="active site" description="Charge relay system" evidence="5">
    <location>
        <position position="322"/>
    </location>
</feature>
<dbReference type="Pfam" id="PF00082">
    <property type="entry name" value="Peptidase_S8"/>
    <property type="match status" value="1"/>
</dbReference>
<keyword evidence="4 5" id="KW-0720">Serine protease</keyword>
<gene>
    <name evidence="7" type="ORF">AWN68_14990</name>
</gene>
<dbReference type="RefSeq" id="WP_068412689.1">
    <property type="nucleotide sequence ID" value="NZ_LRDB01000003.1"/>
</dbReference>
<protein>
    <recommendedName>
        <fullName evidence="6">Peptidase S8/S53 domain-containing protein</fullName>
    </recommendedName>
</protein>
<organism evidence="7 8">
    <name type="scientific">Roseivirga echinicomitans</name>
    <dbReference type="NCBI Taxonomy" id="296218"/>
    <lineage>
        <taxon>Bacteria</taxon>
        <taxon>Pseudomonadati</taxon>
        <taxon>Bacteroidota</taxon>
        <taxon>Cytophagia</taxon>
        <taxon>Cytophagales</taxon>
        <taxon>Roseivirgaceae</taxon>
        <taxon>Roseivirga</taxon>
    </lineage>
</organism>
<evidence type="ECO:0000256" key="4">
    <source>
        <dbReference type="ARBA" id="ARBA00022825"/>
    </source>
</evidence>
<dbReference type="STRING" id="296218.AWN68_14990"/>
<dbReference type="InterPro" id="IPR015500">
    <property type="entry name" value="Peptidase_S8_subtilisin-rel"/>
</dbReference>
<dbReference type="PANTHER" id="PTHR43806">
    <property type="entry name" value="PEPTIDASE S8"/>
    <property type="match status" value="1"/>
</dbReference>
<dbReference type="PROSITE" id="PS51892">
    <property type="entry name" value="SUBTILASE"/>
    <property type="match status" value="1"/>
</dbReference>
<keyword evidence="8" id="KW-1185">Reference proteome</keyword>
<evidence type="ECO:0000256" key="2">
    <source>
        <dbReference type="ARBA" id="ARBA00022670"/>
    </source>
</evidence>
<dbReference type="AlphaFoldDB" id="A0A150XV86"/>
<comment type="caution">
    <text evidence="7">The sequence shown here is derived from an EMBL/GenBank/DDBJ whole genome shotgun (WGS) entry which is preliminary data.</text>
</comment>
<dbReference type="PROSITE" id="PS00138">
    <property type="entry name" value="SUBTILASE_SER"/>
    <property type="match status" value="1"/>
</dbReference>
<dbReference type="InterPro" id="IPR023828">
    <property type="entry name" value="Peptidase_S8_Ser-AS"/>
</dbReference>
<dbReference type="OrthoDB" id="9798386at2"/>
<evidence type="ECO:0000256" key="5">
    <source>
        <dbReference type="PROSITE-ProRule" id="PRU01240"/>
    </source>
</evidence>
<proteinExistence type="inferred from homology"/>
<dbReference type="GO" id="GO:0004252">
    <property type="term" value="F:serine-type endopeptidase activity"/>
    <property type="evidence" value="ECO:0007669"/>
    <property type="project" value="UniProtKB-UniRule"/>
</dbReference>
<dbReference type="PANTHER" id="PTHR43806:SF11">
    <property type="entry name" value="CEREVISIN-RELATED"/>
    <property type="match status" value="1"/>
</dbReference>
<evidence type="ECO:0000313" key="7">
    <source>
        <dbReference type="EMBL" id="KYG82554.1"/>
    </source>
</evidence>
<feature type="active site" description="Charge relay system" evidence="5">
    <location>
        <position position="167"/>
    </location>
</feature>
<feature type="active site" description="Charge relay system" evidence="5">
    <location>
        <position position="134"/>
    </location>
</feature>
<reference evidence="7 8" key="1">
    <citation type="submission" date="2016-01" db="EMBL/GenBank/DDBJ databases">
        <title>Genome sequencing of Roseivirga echinicomitans KMM 6058.</title>
        <authorList>
            <person name="Selvaratnam C."/>
            <person name="Thevarajoo S."/>
            <person name="Goh K.M."/>
            <person name="Ee R."/>
            <person name="Chan K.-G."/>
            <person name="Chong C.S."/>
        </authorList>
    </citation>
    <scope>NUCLEOTIDE SEQUENCE [LARGE SCALE GENOMIC DNA]</scope>
    <source>
        <strain evidence="7 8">KMM 6058</strain>
    </source>
</reference>
<accession>A0A150XV86</accession>
<dbReference type="GO" id="GO:0006508">
    <property type="term" value="P:proteolysis"/>
    <property type="evidence" value="ECO:0007669"/>
    <property type="project" value="UniProtKB-KW"/>
</dbReference>
<evidence type="ECO:0000256" key="1">
    <source>
        <dbReference type="ARBA" id="ARBA00011073"/>
    </source>
</evidence>
<feature type="domain" description="Peptidase S8/S53" evidence="6">
    <location>
        <begin position="125"/>
        <end position="361"/>
    </location>
</feature>
<keyword evidence="2 5" id="KW-0645">Protease</keyword>